<dbReference type="PRINTS" id="PR00111">
    <property type="entry name" value="ABHYDROLASE"/>
</dbReference>
<dbReference type="SUPFAM" id="SSF53474">
    <property type="entry name" value="alpha/beta-Hydrolases"/>
    <property type="match status" value="1"/>
</dbReference>
<keyword evidence="3" id="KW-1185">Reference proteome</keyword>
<dbReference type="OrthoDB" id="9815441at2"/>
<proteinExistence type="predicted"/>
<dbReference type="GO" id="GO:0016787">
    <property type="term" value="F:hydrolase activity"/>
    <property type="evidence" value="ECO:0007669"/>
    <property type="project" value="UniProtKB-KW"/>
</dbReference>
<dbReference type="InterPro" id="IPR029058">
    <property type="entry name" value="AB_hydrolase_fold"/>
</dbReference>
<dbReference type="RefSeq" id="WP_106773165.1">
    <property type="nucleotide sequence ID" value="NZ_PXYK01000014.1"/>
</dbReference>
<organism evidence="2 3">
    <name type="scientific">Kumtagia ephedrae</name>
    <dbReference type="NCBI Taxonomy" id="2116701"/>
    <lineage>
        <taxon>Bacteria</taxon>
        <taxon>Pseudomonadati</taxon>
        <taxon>Pseudomonadota</taxon>
        <taxon>Alphaproteobacteria</taxon>
        <taxon>Hyphomicrobiales</taxon>
        <taxon>Phyllobacteriaceae</taxon>
        <taxon>Kumtagia</taxon>
    </lineage>
</organism>
<feature type="domain" description="AB hydrolase-1" evidence="1">
    <location>
        <begin position="60"/>
        <end position="295"/>
    </location>
</feature>
<name>A0A2P7S7H3_9HYPH</name>
<dbReference type="InterPro" id="IPR050266">
    <property type="entry name" value="AB_hydrolase_sf"/>
</dbReference>
<reference evidence="2 3" key="1">
    <citation type="submission" date="2018-03" db="EMBL/GenBank/DDBJ databases">
        <title>The draft genome of Mesorhizobium sp. 6GN-30.</title>
        <authorList>
            <person name="Liu L."/>
            <person name="Li L."/>
            <person name="Wang T."/>
            <person name="Zhang X."/>
            <person name="Liang L."/>
        </authorList>
    </citation>
    <scope>NUCLEOTIDE SEQUENCE [LARGE SCALE GENOMIC DNA]</scope>
    <source>
        <strain evidence="2 3">6GN30</strain>
    </source>
</reference>
<protein>
    <submittedName>
        <fullName evidence="2">Alpha/beta hydrolase</fullName>
    </submittedName>
</protein>
<dbReference type="PANTHER" id="PTHR43798:SF33">
    <property type="entry name" value="HYDROLASE, PUTATIVE (AFU_ORTHOLOGUE AFUA_2G14860)-RELATED"/>
    <property type="match status" value="1"/>
</dbReference>
<dbReference type="PANTHER" id="PTHR43798">
    <property type="entry name" value="MONOACYLGLYCEROL LIPASE"/>
    <property type="match status" value="1"/>
</dbReference>
<evidence type="ECO:0000313" key="2">
    <source>
        <dbReference type="EMBL" id="PSJ58426.1"/>
    </source>
</evidence>
<dbReference type="AlphaFoldDB" id="A0A2P7S7H3"/>
<evidence type="ECO:0000259" key="1">
    <source>
        <dbReference type="Pfam" id="PF00561"/>
    </source>
</evidence>
<evidence type="ECO:0000313" key="3">
    <source>
        <dbReference type="Proteomes" id="UP000241229"/>
    </source>
</evidence>
<sequence length="353" mass="37160">MSLPSTAILLLAVLVLLAAVTRLGAWSIARAHPPAGAFEEIGGARIHYVHHPAPTGADLPPVVFIHGASANLNDQMVPLRPLLESRAETLFFDRPGHGWSSRGSGHDTPEAQAALLAELMRRRGIARAIVVGHSFGGAIAAAFALHHPEKVAGLLFVSAATHPWPGGRTSWYYSVTALPIAGRLFSELVAYPAGALRIAAVTDEVFAPNPTPKDYLARASIALVLRPAAFRANAVDVQSLYPATLAHAPRYGEIAAPTVVMSGDCDSVVYEEVHSLGLARDIPGAELVWVRNLGHKPDWIAPDLIVAAVEKLSGKPIDLAAAARTVEARIAGDRSGRAVCVDEKPGGPELAPS</sequence>
<dbReference type="InterPro" id="IPR000073">
    <property type="entry name" value="AB_hydrolase_1"/>
</dbReference>
<dbReference type="Pfam" id="PF00561">
    <property type="entry name" value="Abhydrolase_1"/>
    <property type="match status" value="1"/>
</dbReference>
<accession>A0A2P7S7H3</accession>
<dbReference type="Proteomes" id="UP000241229">
    <property type="component" value="Unassembled WGS sequence"/>
</dbReference>
<gene>
    <name evidence="2" type="ORF">C7I84_15810</name>
</gene>
<dbReference type="GO" id="GO:0016020">
    <property type="term" value="C:membrane"/>
    <property type="evidence" value="ECO:0007669"/>
    <property type="project" value="TreeGrafter"/>
</dbReference>
<dbReference type="EMBL" id="PXYK01000014">
    <property type="protein sequence ID" value="PSJ58426.1"/>
    <property type="molecule type" value="Genomic_DNA"/>
</dbReference>
<comment type="caution">
    <text evidence="2">The sequence shown here is derived from an EMBL/GenBank/DDBJ whole genome shotgun (WGS) entry which is preliminary data.</text>
</comment>
<keyword evidence="2" id="KW-0378">Hydrolase</keyword>
<dbReference type="Gene3D" id="3.40.50.1820">
    <property type="entry name" value="alpha/beta hydrolase"/>
    <property type="match status" value="1"/>
</dbReference>